<dbReference type="EMBL" id="JAAIYP010000025">
    <property type="protein sequence ID" value="NFV79218.1"/>
    <property type="molecule type" value="Genomic_DNA"/>
</dbReference>
<protein>
    <submittedName>
        <fullName evidence="1">Uncharacterized protein</fullName>
    </submittedName>
</protein>
<keyword evidence="2" id="KW-1185">Reference proteome</keyword>
<reference evidence="1 2" key="1">
    <citation type="submission" date="2020-02" db="EMBL/GenBank/DDBJ databases">
        <authorList>
            <person name="Dziuba M."/>
            <person name="Kuznetsov B."/>
            <person name="Mardanov A."/>
            <person name="Ravin N."/>
            <person name="Grouzdev D."/>
        </authorList>
    </citation>
    <scope>NUCLEOTIDE SEQUENCE [LARGE SCALE GENOMIC DNA]</scope>
    <source>
        <strain evidence="1 2">SpK</strain>
    </source>
</reference>
<proteinExistence type="predicted"/>
<sequence>MGKDFRWMWFDTDHARIAIVIHPDGLEMSAEELARVSKAGLGRHKKPTTVFVMDNMRPIRGGQVFVHQIIGDGTGGLCLSDMARPWSASSLGNLLHT</sequence>
<name>A0A7C9QS15_9PROT</name>
<dbReference type="RefSeq" id="WP_163675203.1">
    <property type="nucleotide sequence ID" value="NZ_JAAIYP010000025.1"/>
</dbReference>
<organism evidence="1 2">
    <name type="scientific">Magnetospirillum aberrantis SpK</name>
    <dbReference type="NCBI Taxonomy" id="908842"/>
    <lineage>
        <taxon>Bacteria</taxon>
        <taxon>Pseudomonadati</taxon>
        <taxon>Pseudomonadota</taxon>
        <taxon>Alphaproteobacteria</taxon>
        <taxon>Rhodospirillales</taxon>
        <taxon>Rhodospirillaceae</taxon>
        <taxon>Magnetospirillum</taxon>
    </lineage>
</organism>
<evidence type="ECO:0000313" key="2">
    <source>
        <dbReference type="Proteomes" id="UP000480684"/>
    </source>
</evidence>
<gene>
    <name evidence="1" type="ORF">G4223_03735</name>
</gene>
<dbReference type="AlphaFoldDB" id="A0A7C9QS15"/>
<comment type="caution">
    <text evidence="1">The sequence shown here is derived from an EMBL/GenBank/DDBJ whole genome shotgun (WGS) entry which is preliminary data.</text>
</comment>
<dbReference type="Proteomes" id="UP000480684">
    <property type="component" value="Unassembled WGS sequence"/>
</dbReference>
<evidence type="ECO:0000313" key="1">
    <source>
        <dbReference type="EMBL" id="NFV79218.1"/>
    </source>
</evidence>
<accession>A0A7C9QS15</accession>